<dbReference type="InterPro" id="IPR017941">
    <property type="entry name" value="Rieske_2Fe-2S"/>
</dbReference>
<keyword evidence="1" id="KW-0001">2Fe-2S</keyword>
<evidence type="ECO:0000313" key="8">
    <source>
        <dbReference type="EMBL" id="CAA6800650.1"/>
    </source>
</evidence>
<feature type="domain" description="Rieske" evidence="7">
    <location>
        <begin position="46"/>
        <end position="152"/>
    </location>
</feature>
<dbReference type="GO" id="GO:0016491">
    <property type="term" value="F:oxidoreductase activity"/>
    <property type="evidence" value="ECO:0007669"/>
    <property type="project" value="UniProtKB-KW"/>
</dbReference>
<proteinExistence type="predicted"/>
<keyword evidence="5" id="KW-1015">Disulfide bond</keyword>
<gene>
    <name evidence="8" type="ORF">HELGO_WM29605</name>
</gene>
<sequence>MAIDETKRKVLGWSLGISALAGTLGGLGLGVKKSFDPLPSVLEAGVVSVDLSALTLNKPTTIQFRGKPIFIIKKDNMNFVNEKRDVKIGDYFYSIMIGSCTHLGCIPAWKQEKFVCACHGGQFDSSGINTFGPPPKPLVIPAFKIQNSNIVLGEVGPEYTKLVNS</sequence>
<dbReference type="GO" id="GO:0051537">
    <property type="term" value="F:2 iron, 2 sulfur cluster binding"/>
    <property type="evidence" value="ECO:0007669"/>
    <property type="project" value="UniProtKB-KW"/>
</dbReference>
<dbReference type="InterPro" id="IPR014349">
    <property type="entry name" value="Rieske_Fe-S_prot"/>
</dbReference>
<evidence type="ECO:0000259" key="7">
    <source>
        <dbReference type="PROSITE" id="PS51296"/>
    </source>
</evidence>
<dbReference type="SUPFAM" id="SSF50022">
    <property type="entry name" value="ISP domain"/>
    <property type="match status" value="1"/>
</dbReference>
<protein>
    <submittedName>
        <fullName evidence="8">Ubiquinol-cytochrome C reductase iron-sulfur subunit (EC)</fullName>
        <ecNumber evidence="8">1.10.2.2</ecNumber>
    </submittedName>
</protein>
<organism evidence="8">
    <name type="scientific">uncultured Campylobacterales bacterium</name>
    <dbReference type="NCBI Taxonomy" id="352960"/>
    <lineage>
        <taxon>Bacteria</taxon>
        <taxon>Pseudomonadati</taxon>
        <taxon>Campylobacterota</taxon>
        <taxon>Epsilonproteobacteria</taxon>
        <taxon>Campylobacterales</taxon>
        <taxon>environmental samples</taxon>
    </lineage>
</organism>
<evidence type="ECO:0000256" key="5">
    <source>
        <dbReference type="ARBA" id="ARBA00023157"/>
    </source>
</evidence>
<evidence type="ECO:0000256" key="6">
    <source>
        <dbReference type="ARBA" id="ARBA00034078"/>
    </source>
</evidence>
<keyword evidence="3" id="KW-0408">Iron</keyword>
<dbReference type="EC" id="1.10.2.2" evidence="8"/>
<evidence type="ECO:0000256" key="1">
    <source>
        <dbReference type="ARBA" id="ARBA00022714"/>
    </source>
</evidence>
<dbReference type="InterPro" id="IPR036922">
    <property type="entry name" value="Rieske_2Fe-2S_sf"/>
</dbReference>
<dbReference type="PROSITE" id="PS51296">
    <property type="entry name" value="RIESKE"/>
    <property type="match status" value="1"/>
</dbReference>
<reference evidence="8" key="1">
    <citation type="submission" date="2020-01" db="EMBL/GenBank/DDBJ databases">
        <authorList>
            <person name="Meier V. D."/>
            <person name="Meier V D."/>
        </authorList>
    </citation>
    <scope>NUCLEOTIDE SEQUENCE</scope>
    <source>
        <strain evidence="8">HLG_WM_MAG_12</strain>
    </source>
</reference>
<dbReference type="PANTHER" id="PTHR10134">
    <property type="entry name" value="CYTOCHROME B-C1 COMPLEX SUBUNIT RIESKE, MITOCHONDRIAL"/>
    <property type="match status" value="1"/>
</dbReference>
<keyword evidence="4" id="KW-0411">Iron-sulfur</keyword>
<evidence type="ECO:0000256" key="3">
    <source>
        <dbReference type="ARBA" id="ARBA00023004"/>
    </source>
</evidence>
<keyword evidence="2" id="KW-0479">Metal-binding</keyword>
<dbReference type="Gene3D" id="2.102.10.10">
    <property type="entry name" value="Rieske [2Fe-2S] iron-sulphur domain"/>
    <property type="match status" value="1"/>
</dbReference>
<dbReference type="PRINTS" id="PR00162">
    <property type="entry name" value="RIESKE"/>
</dbReference>
<dbReference type="AlphaFoldDB" id="A0A6S6SC94"/>
<dbReference type="EMBL" id="CACVAW010000003">
    <property type="protein sequence ID" value="CAA6800650.1"/>
    <property type="molecule type" value="Genomic_DNA"/>
</dbReference>
<name>A0A6S6SC94_9BACT</name>
<dbReference type="GO" id="GO:0016020">
    <property type="term" value="C:membrane"/>
    <property type="evidence" value="ECO:0007669"/>
    <property type="project" value="InterPro"/>
</dbReference>
<keyword evidence="8" id="KW-0560">Oxidoreductase</keyword>
<evidence type="ECO:0000256" key="2">
    <source>
        <dbReference type="ARBA" id="ARBA00022723"/>
    </source>
</evidence>
<dbReference type="InterPro" id="IPR005805">
    <property type="entry name" value="Rieske_Fe-S_prot_C"/>
</dbReference>
<comment type="cofactor">
    <cofactor evidence="6">
        <name>[2Fe-2S] cluster</name>
        <dbReference type="ChEBI" id="CHEBI:190135"/>
    </cofactor>
</comment>
<evidence type="ECO:0000256" key="4">
    <source>
        <dbReference type="ARBA" id="ARBA00023014"/>
    </source>
</evidence>
<dbReference type="GO" id="GO:0046872">
    <property type="term" value="F:metal ion binding"/>
    <property type="evidence" value="ECO:0007669"/>
    <property type="project" value="UniProtKB-KW"/>
</dbReference>
<dbReference type="Pfam" id="PF00355">
    <property type="entry name" value="Rieske"/>
    <property type="match status" value="1"/>
</dbReference>
<accession>A0A6S6SC94</accession>